<organism evidence="1 2">
    <name type="scientific">Frateuria aurantia (strain ATCC 33424 / DSM 6220 / KCTC 2777 / LMG 1558 / NBRC 3245 / NCIMB 13370)</name>
    <name type="common">Acetobacter aurantius</name>
    <dbReference type="NCBI Taxonomy" id="767434"/>
    <lineage>
        <taxon>Bacteria</taxon>
        <taxon>Pseudomonadati</taxon>
        <taxon>Pseudomonadota</taxon>
        <taxon>Gammaproteobacteria</taxon>
        <taxon>Lysobacterales</taxon>
        <taxon>Rhodanobacteraceae</taxon>
        <taxon>Frateuria</taxon>
    </lineage>
</organism>
<dbReference type="AlphaFoldDB" id="H8L0M6"/>
<dbReference type="EMBL" id="CP003350">
    <property type="protein sequence ID" value="AFC84652.1"/>
    <property type="molecule type" value="Genomic_DNA"/>
</dbReference>
<protein>
    <submittedName>
        <fullName evidence="1">Uncharacterized protein</fullName>
    </submittedName>
</protein>
<keyword evidence="2" id="KW-1185">Reference proteome</keyword>
<sequence>MMDRLISIVAAGQIRASPRSTRFRKWSPGGLPVAWSA</sequence>
<dbReference type="STRING" id="767434.Fraau_0154"/>
<dbReference type="HOGENOM" id="CLU_3343962_0_0_6"/>
<accession>H8L0M6</accession>
<evidence type="ECO:0000313" key="1">
    <source>
        <dbReference type="EMBL" id="AFC84652.1"/>
    </source>
</evidence>
<proteinExistence type="predicted"/>
<dbReference type="Proteomes" id="UP000005234">
    <property type="component" value="Chromosome"/>
</dbReference>
<dbReference type="KEGG" id="fau:Fraau_0154"/>
<evidence type="ECO:0000313" key="2">
    <source>
        <dbReference type="Proteomes" id="UP000005234"/>
    </source>
</evidence>
<name>H8L0M6_FRAAD</name>
<reference evidence="1" key="1">
    <citation type="submission" date="2012-02" db="EMBL/GenBank/DDBJ databases">
        <title>The complete genome of Frateuria aurantia DSM 6220.</title>
        <authorList>
            <consortium name="US DOE Joint Genome Institute (JGI-PGF)"/>
            <person name="Lucas S."/>
            <person name="Copeland A."/>
            <person name="Lapidus A."/>
            <person name="Glavina del Rio T."/>
            <person name="Dalin E."/>
            <person name="Tice H."/>
            <person name="Bruce D."/>
            <person name="Goodwin L."/>
            <person name="Pitluck S."/>
            <person name="Peters L."/>
            <person name="Ovchinnikova G."/>
            <person name="Teshima H."/>
            <person name="Kyrpides N."/>
            <person name="Mavromatis K."/>
            <person name="Ivanova N."/>
            <person name="Brettin T."/>
            <person name="Detter J.C."/>
            <person name="Han C."/>
            <person name="Larimer F."/>
            <person name="Land M."/>
            <person name="Hauser L."/>
            <person name="Markowitz V."/>
            <person name="Cheng J.-F."/>
            <person name="Hugenholtz P."/>
            <person name="Woyke T."/>
            <person name="Wu D."/>
            <person name="Brambilla E."/>
            <person name="Klenk H.-P."/>
            <person name="Eisen J.A."/>
        </authorList>
    </citation>
    <scope>NUCLEOTIDE SEQUENCE</scope>
    <source>
        <strain evidence="1">DSM 6220</strain>
    </source>
</reference>
<gene>
    <name evidence="1" type="ordered locus">Fraau_0154</name>
</gene>